<proteinExistence type="predicted"/>
<organism evidence="1 2">
    <name type="scientific">Rhodovarius crocodyli</name>
    <dbReference type="NCBI Taxonomy" id="1979269"/>
    <lineage>
        <taxon>Bacteria</taxon>
        <taxon>Pseudomonadati</taxon>
        <taxon>Pseudomonadota</taxon>
        <taxon>Alphaproteobacteria</taxon>
        <taxon>Acetobacterales</taxon>
        <taxon>Roseomonadaceae</taxon>
        <taxon>Rhodovarius</taxon>
    </lineage>
</organism>
<accession>A0A437MJ47</accession>
<dbReference type="EMBL" id="SACL01000002">
    <property type="protein sequence ID" value="RVT97672.1"/>
    <property type="molecule type" value="Genomic_DNA"/>
</dbReference>
<dbReference type="RefSeq" id="WP_127786900.1">
    <property type="nucleotide sequence ID" value="NZ_SACL01000002.1"/>
</dbReference>
<dbReference type="AlphaFoldDB" id="A0A437MJ47"/>
<dbReference type="OrthoDB" id="7873969at2"/>
<gene>
    <name evidence="1" type="ORF">EOD42_07605</name>
</gene>
<evidence type="ECO:0000313" key="2">
    <source>
        <dbReference type="Proteomes" id="UP000282957"/>
    </source>
</evidence>
<protein>
    <submittedName>
        <fullName evidence="1">Uncharacterized protein</fullName>
    </submittedName>
</protein>
<dbReference type="Proteomes" id="UP000282957">
    <property type="component" value="Unassembled WGS sequence"/>
</dbReference>
<name>A0A437MJ47_9PROT</name>
<comment type="caution">
    <text evidence="1">The sequence shown here is derived from an EMBL/GenBank/DDBJ whole genome shotgun (WGS) entry which is preliminary data.</text>
</comment>
<reference evidence="1 2" key="1">
    <citation type="submission" date="2019-01" db="EMBL/GenBank/DDBJ databases">
        <authorList>
            <person name="Chen W.-M."/>
        </authorList>
    </citation>
    <scope>NUCLEOTIDE SEQUENCE [LARGE SCALE GENOMIC DNA]</scope>
    <source>
        <strain evidence="1 2">CCP-6</strain>
    </source>
</reference>
<keyword evidence="2" id="KW-1185">Reference proteome</keyword>
<evidence type="ECO:0000313" key="1">
    <source>
        <dbReference type="EMBL" id="RVT97672.1"/>
    </source>
</evidence>
<sequence>MTREELHALVWAKPMRTAAAERGISDVALAKQCRRAGVPVPPRGYWNKVHAGKAVVAQSLPPLPPTPLQKAGLGGLFPALKAPPTGVGGTNTKALLRPEFLDLAEAKKRIEAVLGGLDLRRRFAQSHPIVAKLLEQEEKRKTKRRPGEDDAYYELFYINLSKPIQQRRLKFLSKLLNFLGDLGIDAFGSKQEGENFSLEIGASSVSILIGVEDGSHKDPFRHRRRAGVPDKPGIRLDVLEDGRDGRSTVRTWRDGALPIEQQLADILRGILFYAETRARQGAIRGYDWAIADRMRKAEELEAAAGRAREQRIACEAAALKARRDALFGGANDLEQAERIRRYVAAVRERCAQLPETLAPDLLAQWTLWALSEANALDPVLSGRVLRDTKRWVGPVNHPAIDGDGATGQDIHR</sequence>